<dbReference type="SUPFAM" id="SSF47336">
    <property type="entry name" value="ACP-like"/>
    <property type="match status" value="1"/>
</dbReference>
<accession>A0A0B7KJ59</accession>
<feature type="active site" description="Proton acceptor; for dehydratase activity" evidence="8">
    <location>
        <position position="1082"/>
    </location>
</feature>
<feature type="compositionally biased region" description="Low complexity" evidence="9">
    <location>
        <begin position="514"/>
        <end position="530"/>
    </location>
</feature>
<dbReference type="Pfam" id="PF08240">
    <property type="entry name" value="ADH_N"/>
    <property type="match status" value="1"/>
</dbReference>
<keyword evidence="5" id="KW-0560">Oxidoreductase</keyword>
<dbReference type="Pfam" id="PF01209">
    <property type="entry name" value="Ubie_methyltran"/>
    <property type="match status" value="1"/>
</dbReference>
<dbReference type="InterPro" id="IPR049900">
    <property type="entry name" value="PKS_mFAS_DH"/>
</dbReference>
<dbReference type="InterPro" id="IPR042104">
    <property type="entry name" value="PKS_dehydratase_sf"/>
</dbReference>
<dbReference type="SUPFAM" id="SSF51735">
    <property type="entry name" value="NAD(P)-binding Rossmann-fold domains"/>
    <property type="match status" value="2"/>
</dbReference>
<name>A0A0B7KJ59_BIOOC</name>
<dbReference type="CDD" id="cd02440">
    <property type="entry name" value="AdoMet_MTases"/>
    <property type="match status" value="1"/>
</dbReference>
<dbReference type="SUPFAM" id="SSF55048">
    <property type="entry name" value="Probable ACP-binding domain of malonyl-CoA ACP transacylase"/>
    <property type="match status" value="1"/>
</dbReference>
<dbReference type="InterPro" id="IPR018201">
    <property type="entry name" value="Ketoacyl_synth_AS"/>
</dbReference>
<keyword evidence="1" id="KW-0596">Phosphopantetheine</keyword>
<feature type="region of interest" description="Disordered" evidence="9">
    <location>
        <begin position="514"/>
        <end position="541"/>
    </location>
</feature>
<dbReference type="FunFam" id="3.40.50.720:FF:000209">
    <property type="entry name" value="Polyketide synthase Pks12"/>
    <property type="match status" value="1"/>
</dbReference>
<dbReference type="PANTHER" id="PTHR43775">
    <property type="entry name" value="FATTY ACID SYNTHASE"/>
    <property type="match status" value="1"/>
</dbReference>
<evidence type="ECO:0000256" key="2">
    <source>
        <dbReference type="ARBA" id="ARBA00022553"/>
    </source>
</evidence>
<dbReference type="InterPro" id="IPR011032">
    <property type="entry name" value="GroES-like_sf"/>
</dbReference>
<dbReference type="PROSITE" id="PS50075">
    <property type="entry name" value="CARRIER"/>
    <property type="match status" value="1"/>
</dbReference>
<dbReference type="Pfam" id="PF23297">
    <property type="entry name" value="ACP_SdgA_C"/>
    <property type="match status" value="1"/>
</dbReference>
<dbReference type="Pfam" id="PF21089">
    <property type="entry name" value="PKS_DH_N"/>
    <property type="match status" value="1"/>
</dbReference>
<keyword evidence="6" id="KW-0511">Multifunctional enzyme</keyword>
<feature type="domain" description="Ketosynthase family 3 (KS3)" evidence="11">
    <location>
        <begin position="18"/>
        <end position="443"/>
    </location>
</feature>
<evidence type="ECO:0000256" key="8">
    <source>
        <dbReference type="PROSITE-ProRule" id="PRU01363"/>
    </source>
</evidence>
<reference evidence="13" key="1">
    <citation type="submission" date="2015-01" db="EMBL/GenBank/DDBJ databases">
        <authorList>
            <person name="Durling Mikael"/>
        </authorList>
    </citation>
    <scope>NUCLEOTIDE SEQUENCE</scope>
</reference>
<dbReference type="InterPro" id="IPR049551">
    <property type="entry name" value="PKS_DH_C"/>
</dbReference>
<dbReference type="Gene3D" id="3.40.50.720">
    <property type="entry name" value="NAD(P)-binding Rossmann-like Domain"/>
    <property type="match status" value="1"/>
</dbReference>
<dbReference type="CDD" id="cd00833">
    <property type="entry name" value="PKS"/>
    <property type="match status" value="1"/>
</dbReference>
<dbReference type="Gene3D" id="3.40.47.10">
    <property type="match status" value="1"/>
</dbReference>
<dbReference type="InterPro" id="IPR013154">
    <property type="entry name" value="ADH-like_N"/>
</dbReference>
<gene>
    <name evidence="13" type="ORF">BN869_000011525_1</name>
</gene>
<keyword evidence="3" id="KW-0808">Transferase</keyword>
<dbReference type="SUPFAM" id="SSF50129">
    <property type="entry name" value="GroES-like"/>
    <property type="match status" value="1"/>
</dbReference>
<feature type="region of interest" description="N-terminal hotdog fold" evidence="8">
    <location>
        <begin position="1050"/>
        <end position="1186"/>
    </location>
</feature>
<dbReference type="InterPro" id="IPR006162">
    <property type="entry name" value="Ppantetheine_attach_site"/>
</dbReference>
<dbReference type="SMART" id="SM00827">
    <property type="entry name" value="PKS_AT"/>
    <property type="match status" value="1"/>
</dbReference>
<dbReference type="GO" id="GO:0016491">
    <property type="term" value="F:oxidoreductase activity"/>
    <property type="evidence" value="ECO:0007669"/>
    <property type="project" value="UniProtKB-KW"/>
</dbReference>
<protein>
    <submittedName>
        <fullName evidence="13">Uncharacterized protein</fullName>
    </submittedName>
</protein>
<evidence type="ECO:0000256" key="6">
    <source>
        <dbReference type="ARBA" id="ARBA00023268"/>
    </source>
</evidence>
<dbReference type="InterPro" id="IPR020806">
    <property type="entry name" value="PKS_PP-bd"/>
</dbReference>
<evidence type="ECO:0000313" key="13">
    <source>
        <dbReference type="EMBL" id="CEO55467.1"/>
    </source>
</evidence>
<dbReference type="SUPFAM" id="SSF53901">
    <property type="entry name" value="Thiolase-like"/>
    <property type="match status" value="1"/>
</dbReference>
<dbReference type="InterPro" id="IPR016039">
    <property type="entry name" value="Thiolase-like"/>
</dbReference>
<evidence type="ECO:0000256" key="9">
    <source>
        <dbReference type="SAM" id="MobiDB-lite"/>
    </source>
</evidence>
<dbReference type="GO" id="GO:0006633">
    <property type="term" value="P:fatty acid biosynthetic process"/>
    <property type="evidence" value="ECO:0007669"/>
    <property type="project" value="InterPro"/>
</dbReference>
<evidence type="ECO:0000256" key="3">
    <source>
        <dbReference type="ARBA" id="ARBA00022679"/>
    </source>
</evidence>
<dbReference type="InterPro" id="IPR020843">
    <property type="entry name" value="ER"/>
</dbReference>
<dbReference type="InterPro" id="IPR049552">
    <property type="entry name" value="PKS_DH_N"/>
</dbReference>
<dbReference type="InterPro" id="IPR029063">
    <property type="entry name" value="SAM-dependent_MTases_sf"/>
</dbReference>
<dbReference type="InterPro" id="IPR057326">
    <property type="entry name" value="KR_dom"/>
</dbReference>
<dbReference type="InterPro" id="IPR001227">
    <property type="entry name" value="Ac_transferase_dom_sf"/>
</dbReference>
<dbReference type="GO" id="GO:0004315">
    <property type="term" value="F:3-oxoacyl-[acyl-carrier-protein] synthase activity"/>
    <property type="evidence" value="ECO:0007669"/>
    <property type="project" value="InterPro"/>
</dbReference>
<dbReference type="InterPro" id="IPR020807">
    <property type="entry name" value="PKS_DH"/>
</dbReference>
<evidence type="ECO:0000256" key="7">
    <source>
        <dbReference type="ARBA" id="ARBA00023315"/>
    </source>
</evidence>
<dbReference type="Gene3D" id="3.30.70.3290">
    <property type="match status" value="1"/>
</dbReference>
<dbReference type="Pfam" id="PF00107">
    <property type="entry name" value="ADH_zinc_N"/>
    <property type="match status" value="1"/>
</dbReference>
<dbReference type="Gene3D" id="3.40.366.10">
    <property type="entry name" value="Malonyl-Coenzyme A Acyl Carrier Protein, domain 2"/>
    <property type="match status" value="1"/>
</dbReference>
<dbReference type="Gene3D" id="3.40.50.150">
    <property type="entry name" value="Vaccinia Virus protein VP39"/>
    <property type="match status" value="1"/>
</dbReference>
<dbReference type="InterPro" id="IPR014043">
    <property type="entry name" value="Acyl_transferase_dom"/>
</dbReference>
<dbReference type="InterPro" id="IPR013968">
    <property type="entry name" value="PKS_KR"/>
</dbReference>
<dbReference type="Pfam" id="PF00698">
    <property type="entry name" value="Acyl_transf_1"/>
    <property type="match status" value="1"/>
</dbReference>
<dbReference type="GO" id="GO:0044550">
    <property type="term" value="P:secondary metabolite biosynthetic process"/>
    <property type="evidence" value="ECO:0007669"/>
    <property type="project" value="TreeGrafter"/>
</dbReference>
<dbReference type="CDD" id="cd05195">
    <property type="entry name" value="enoyl_red"/>
    <property type="match status" value="1"/>
</dbReference>
<dbReference type="SMART" id="SM00826">
    <property type="entry name" value="PKS_DH"/>
    <property type="match status" value="1"/>
</dbReference>
<dbReference type="InterPro" id="IPR013149">
    <property type="entry name" value="ADH-like_C"/>
</dbReference>
<dbReference type="SMART" id="SM00829">
    <property type="entry name" value="PKS_ER"/>
    <property type="match status" value="1"/>
</dbReference>
<dbReference type="Pfam" id="PF14765">
    <property type="entry name" value="PS-DH"/>
    <property type="match status" value="1"/>
</dbReference>
<dbReference type="InterPro" id="IPR016036">
    <property type="entry name" value="Malonyl_transacylase_ACP-bd"/>
</dbReference>
<dbReference type="InterPro" id="IPR014031">
    <property type="entry name" value="Ketoacyl_synth_C"/>
</dbReference>
<dbReference type="Pfam" id="PF08659">
    <property type="entry name" value="KR"/>
    <property type="match status" value="1"/>
</dbReference>
<dbReference type="SMART" id="SM00822">
    <property type="entry name" value="PKS_KR"/>
    <property type="match status" value="1"/>
</dbReference>
<evidence type="ECO:0000259" key="11">
    <source>
        <dbReference type="PROSITE" id="PS52004"/>
    </source>
</evidence>
<feature type="region of interest" description="C-terminal hotdog fold" evidence="8">
    <location>
        <begin position="1222"/>
        <end position="1380"/>
    </location>
</feature>
<dbReference type="PROSITE" id="PS00012">
    <property type="entry name" value="PHOSPHOPANTETHEINE"/>
    <property type="match status" value="1"/>
</dbReference>
<dbReference type="PROSITE" id="PS52019">
    <property type="entry name" value="PKS_MFAS_DH"/>
    <property type="match status" value="1"/>
</dbReference>
<dbReference type="PROSITE" id="PS00606">
    <property type="entry name" value="KS3_1"/>
    <property type="match status" value="1"/>
</dbReference>
<dbReference type="InterPro" id="IPR036291">
    <property type="entry name" value="NAD(P)-bd_dom_sf"/>
</dbReference>
<dbReference type="SUPFAM" id="SSF53335">
    <property type="entry name" value="S-adenosyl-L-methionine-dependent methyltransferases"/>
    <property type="match status" value="1"/>
</dbReference>
<sequence>MGSPNTQNESNGFDSGGLTPLAVVGMSLRFPQDATDAPSFWKMLMEQRCASTEVPPERFNMDAHYHPDSSRRETTSVRKGHFLSGDIGAWDAPFFNITASEADAMDPGQRLTLETAFHALESAGIPIPTIAGTKTSVYSATFMRDYDYLHNNDPDDQPKYLGLGTSPNMLSNRVSWFFDLRGPSGSVDTACSSSLLALDLVCQSIWSGDANMGLACGSNIMLTPFTTVSLDNLGLLGKDGRCFSFDHRANGYARGEGVAVVVVKPLKDALRDGDTIRAVIRSSSSNQDGKTPTITQPSREAQERLILAAHAKAGLDLGETRYFEAHGTGTPVGDPIETRSIGAAYRRFRSPDDPLYVGSVKSNIGHLEGAAGLAGVMKTILALEAGIIPPQTNFERLNPAIDAEFLNIKIPINAVPWPTKGLRRASVQSFGLGGSNSHVILDDAHNFLQQRGLSGHHNTITTPPALESISLDSAPISPHDNGIVNGARVTNGIKTVNGNGAINGAPNGINGINDTNGTNGANSANGINGNHTSNDTNGIESDKDSEKKLLVWSATDQDGIVRLKSVWRDYLAKLRLCPKEKSQFIRNLAYTLSSRRTHFSHRAFAVFDMSDDLTTLVGKFSSAIRGSATPKLAYIFSGQGSQWYAMGRELFYRYPIYRKSVVDASVYLQGLDCPWDAVDELMRGENDTNVNDAEYSQPLCTIIQVALVDLLNSFGLRPAKVVGHSSGEIAAAYCAGALSRHSAWKIAYLRGLLAARLTSTSPDNIPKVKGSMMALGLPEAEANKYLEQVADQLGSKRLVVACVNSPLNVTISGEESHIDHLKKLLDAASGGIFARKLKVSVAYHSFQMLEVADEYMSRIGQLRPPPVSSTSAPLMASSVTGTWILPDELLKAEYWARNMVSPVLFSDALAIICASPNTGKASSTTTKLDRSHLRTVPITEIVEVGPHSVLQGPSREILRSVGKEGSVQYASTLIRNKPATTTVLELAGRLHCLGYQLDLEQVNSSVLEVEASIPLKALSTLPAYPFNHSRVYWAESRISKAFRFRKFKRHDLLGAQSFDWNPLEAKWRHTIRISDLPWVEHHKINGTVLYPASGMLVMAVEAARQMADSTRLLSGFVFHDTSFHSALVIPSNADGIEVNLHMRPKKNNSETDAGWFDFSLYEREESSQSGWKENCNGSIQLNYTDEQSIIDDETDHLGVKKDEVAWEQSRLTRIQKIRGNCTEAVEPDKLYEKLLSSGYNYGPSFQGITSMSYDGKDSSVATVKTYRWSDYFEGPDPGAEHVVHPTTLDAILHTMLASLNHGGTEEISTTIPTFVEHMWISASHGLSSTEVDAVNVVTTGQKYGRRDARSSLTVTALDGQTVLVDVANFQTTVVAGDGGQSNEIEQSFKPGYTLDWKPDLTLLSSTELQEFCDESTLDVVQPSKVSDQELVTFLTISMARTLEMLEGHHQPETDSNYVRWMRGQIKRLNNPTLTQLDDAAFEQMASNIESRGPRGRILAAIARNQVSFLKDETCNGNFPTLANLAGEYIDNAFQAPFFDKLCTLLDCMAHKKLNLRILELGTGSLSLADRILTTLNTRDSGIETTAMPRFASYEYTTESHETTDVSKSNFKGPSAKVSFKTLNIDQDAENQGFELGSYDIILASGGFQNLLDDLNSVKNARKLLKPGGKLIAIEAPRHNEALLANFVFGLGNDWWLGPEKCTSVLSDMNQQHCAEVLSSAKFSGLDVVLRDSHDPALQNFSIVATTAVEDNDVLDSHKIEMPNGSRLFLIHHDDDTEQESIARQIQALIGDSQNTDFFDIQVASVTSAVDLSPFSQDTMIVFLLELGAPVWYTMDEKLYNKLQKLLVSNINSKMLWVGQNGSAGGGDGPELNQSAYRLIDGLSRALNSENDGEILSLLSLQQEGSLSARQMSHILAIIQKVHAQSDEYPDTEWVEKDGRLCVPRMVQSPSLKDKVSSRLIPQRQVQQAWNEGNGLDERVPLKLAFGTPGLLNTLHFVEDKEYSTSQLGEDELEIEVRAVGVNYRDVLSALGRLKNAQVGCECAGILTQVGSGVVSYQVGDRVAAISPIDCYRTYLRVDHRFTARIPDSMPLNIAAAMIINHLTAWWTLHELAHLAPDETVLVHSGAGGTGQAAVQVAQHIGAQVLATVGTEEKKALLKEQYGIDSDHIFSSRVASAFSRGVQRTTKDQGVDVILSALSGEGFISSWECLAPFGRFMEIGKRNIHERKSLPMARFDTGVSFHAFDIGVVCKSRPNTVRPMLEQLFDLHEKGVLRPAFPLQVHGVSDLEKVLRVMQRGDNMGKIVIEMRPEDKVKAVLDRKPTTSLRSDAAYMVAGGLGGLGRSMAAWLVDRGARHLILLARSGPRTQEARDFVESLTLRGVQVATPPCNISDADALRSVLDNCSSTMPPIRGAIQATGLLRDAIFERMSYETWQAAAAPKTLGSWNMHSLLPADMDFFIGISSVAGVAGGRGQANYAAANTYIDALMKYRVDQGLHGVALDLGVFLDIGFATENADLWARWEAQRALTVTEADLFALLDCCCSERIPTQVVYGINSFVQDPSIRHQFFRKAMLRTLALEDEEESGNSGGAGKQIAQDVDFGSVFAQTITLDDAASAVNEALLRKLSTMLALPRDQLDPDTPLHTYGVDSLVAVELRNWFAKEVHAELAIFDILGGATTRSASTLAAVKSRLKKGSWEETKV</sequence>
<keyword evidence="4" id="KW-0521">NADP</keyword>
<dbReference type="GO" id="GO:0031177">
    <property type="term" value="F:phosphopantetheine binding"/>
    <property type="evidence" value="ECO:0007669"/>
    <property type="project" value="InterPro"/>
</dbReference>
<dbReference type="Gene3D" id="1.10.1200.10">
    <property type="entry name" value="ACP-like"/>
    <property type="match status" value="1"/>
</dbReference>
<keyword evidence="2" id="KW-0597">Phosphoprotein</keyword>
<dbReference type="Pfam" id="PF02801">
    <property type="entry name" value="Ketoacyl-synt_C"/>
    <property type="match status" value="1"/>
</dbReference>
<proteinExistence type="predicted"/>
<dbReference type="EMBL" id="CDPU01000052">
    <property type="protein sequence ID" value="CEO55467.1"/>
    <property type="molecule type" value="Genomic_DNA"/>
</dbReference>
<dbReference type="CDD" id="cd05274">
    <property type="entry name" value="KR_FAS_SDR_x"/>
    <property type="match status" value="1"/>
</dbReference>
<dbReference type="InterPro" id="IPR020841">
    <property type="entry name" value="PKS_Beta-ketoAc_synthase_dom"/>
</dbReference>
<evidence type="ECO:0000259" key="12">
    <source>
        <dbReference type="PROSITE" id="PS52019"/>
    </source>
</evidence>
<dbReference type="Gene3D" id="3.90.180.10">
    <property type="entry name" value="Medium-chain alcohol dehydrogenases, catalytic domain"/>
    <property type="match status" value="1"/>
</dbReference>
<evidence type="ECO:0000256" key="1">
    <source>
        <dbReference type="ARBA" id="ARBA00022450"/>
    </source>
</evidence>
<dbReference type="Pfam" id="PF00109">
    <property type="entry name" value="ketoacyl-synt"/>
    <property type="match status" value="1"/>
</dbReference>
<evidence type="ECO:0000256" key="4">
    <source>
        <dbReference type="ARBA" id="ARBA00022857"/>
    </source>
</evidence>
<dbReference type="SUPFAM" id="SSF52151">
    <property type="entry name" value="FabD/lysophospholipase-like"/>
    <property type="match status" value="1"/>
</dbReference>
<dbReference type="SMART" id="SM00825">
    <property type="entry name" value="PKS_KS"/>
    <property type="match status" value="1"/>
</dbReference>
<evidence type="ECO:0000259" key="10">
    <source>
        <dbReference type="PROSITE" id="PS50075"/>
    </source>
</evidence>
<dbReference type="InterPro" id="IPR016035">
    <property type="entry name" value="Acyl_Trfase/lysoPLipase"/>
</dbReference>
<dbReference type="SMART" id="SM00823">
    <property type="entry name" value="PKS_PP"/>
    <property type="match status" value="1"/>
</dbReference>
<dbReference type="InterPro" id="IPR009081">
    <property type="entry name" value="PP-bd_ACP"/>
</dbReference>
<dbReference type="InterPro" id="IPR036736">
    <property type="entry name" value="ACP-like_sf"/>
</dbReference>
<feature type="domain" description="Carrier" evidence="10">
    <location>
        <begin position="2611"/>
        <end position="2694"/>
    </location>
</feature>
<evidence type="ECO:0000256" key="5">
    <source>
        <dbReference type="ARBA" id="ARBA00023002"/>
    </source>
</evidence>
<dbReference type="GO" id="GO:1901336">
    <property type="term" value="P:lactone biosynthetic process"/>
    <property type="evidence" value="ECO:0007669"/>
    <property type="project" value="UniProtKB-ARBA"/>
</dbReference>
<dbReference type="PANTHER" id="PTHR43775:SF29">
    <property type="entry name" value="ASPERFURANONE POLYKETIDE SYNTHASE AFOG-RELATED"/>
    <property type="match status" value="1"/>
</dbReference>
<dbReference type="InterPro" id="IPR014030">
    <property type="entry name" value="Ketoacyl_synth_N"/>
</dbReference>
<dbReference type="InterPro" id="IPR050091">
    <property type="entry name" value="PKS_NRPS_Biosynth_Enz"/>
</dbReference>
<keyword evidence="7" id="KW-0012">Acyltransferase</keyword>
<feature type="active site" description="Proton donor; for dehydratase activity" evidence="8">
    <location>
        <position position="1289"/>
    </location>
</feature>
<organism evidence="13">
    <name type="scientific">Bionectria ochroleuca</name>
    <name type="common">Gliocladium roseum</name>
    <dbReference type="NCBI Taxonomy" id="29856"/>
    <lineage>
        <taxon>Eukaryota</taxon>
        <taxon>Fungi</taxon>
        <taxon>Dikarya</taxon>
        <taxon>Ascomycota</taxon>
        <taxon>Pezizomycotina</taxon>
        <taxon>Sordariomycetes</taxon>
        <taxon>Hypocreomycetidae</taxon>
        <taxon>Hypocreales</taxon>
        <taxon>Bionectriaceae</taxon>
        <taxon>Clonostachys</taxon>
    </lineage>
</organism>
<dbReference type="PROSITE" id="PS52004">
    <property type="entry name" value="KS3_2"/>
    <property type="match status" value="1"/>
</dbReference>
<dbReference type="Gene3D" id="3.10.129.110">
    <property type="entry name" value="Polyketide synthase dehydratase"/>
    <property type="match status" value="1"/>
</dbReference>
<dbReference type="GO" id="GO:0004312">
    <property type="term" value="F:fatty acid synthase activity"/>
    <property type="evidence" value="ECO:0007669"/>
    <property type="project" value="TreeGrafter"/>
</dbReference>
<feature type="domain" description="PKS/mFAS DH" evidence="12">
    <location>
        <begin position="1050"/>
        <end position="1380"/>
    </location>
</feature>